<dbReference type="CDD" id="cd09294">
    <property type="entry name" value="SmpB"/>
    <property type="match status" value="1"/>
</dbReference>
<evidence type="ECO:0000256" key="1">
    <source>
        <dbReference type="ARBA" id="ARBA00022490"/>
    </source>
</evidence>
<protein>
    <recommendedName>
        <fullName evidence="3">SsrA-binding protein</fullName>
    </recommendedName>
    <alternativeName>
        <fullName evidence="3">Small protein B</fullName>
    </alternativeName>
</protein>
<comment type="caution">
    <text evidence="4">The sequence shown here is derived from an EMBL/GenBank/DDBJ whole genome shotgun (WGS) entry which is preliminary data.</text>
</comment>
<dbReference type="NCBIfam" id="TIGR00086">
    <property type="entry name" value="smpB"/>
    <property type="match status" value="1"/>
</dbReference>
<dbReference type="PROSITE" id="PS01317">
    <property type="entry name" value="SSRP"/>
    <property type="match status" value="1"/>
</dbReference>
<reference evidence="4 5" key="1">
    <citation type="journal article" date="2016" name="Nat. Commun.">
        <title>Thousands of microbial genomes shed light on interconnected biogeochemical processes in an aquifer system.</title>
        <authorList>
            <person name="Anantharaman K."/>
            <person name="Brown C.T."/>
            <person name="Hug L.A."/>
            <person name="Sharon I."/>
            <person name="Castelle C.J."/>
            <person name="Probst A.J."/>
            <person name="Thomas B.C."/>
            <person name="Singh A."/>
            <person name="Wilkins M.J."/>
            <person name="Karaoz U."/>
            <person name="Brodie E.L."/>
            <person name="Williams K.H."/>
            <person name="Hubbard S.S."/>
            <person name="Banfield J.F."/>
        </authorList>
    </citation>
    <scope>NUCLEOTIDE SEQUENCE [LARGE SCALE GENOMIC DNA]</scope>
</reference>
<dbReference type="InterPro" id="IPR023620">
    <property type="entry name" value="SmpB"/>
</dbReference>
<gene>
    <name evidence="3" type="primary">smpB</name>
    <name evidence="4" type="ORF">A2721_03090</name>
</gene>
<dbReference type="GO" id="GO:0005829">
    <property type="term" value="C:cytosol"/>
    <property type="evidence" value="ECO:0007669"/>
    <property type="project" value="TreeGrafter"/>
</dbReference>
<dbReference type="GO" id="GO:0070930">
    <property type="term" value="P:trans-translation-dependent protein tagging"/>
    <property type="evidence" value="ECO:0007669"/>
    <property type="project" value="TreeGrafter"/>
</dbReference>
<dbReference type="EMBL" id="MFJK01000018">
    <property type="protein sequence ID" value="OGG17665.1"/>
    <property type="molecule type" value="Genomic_DNA"/>
</dbReference>
<organism evidence="4 5">
    <name type="scientific">Candidatus Gottesmanbacteria bacterium RIFCSPHIGHO2_01_FULL_47_48</name>
    <dbReference type="NCBI Taxonomy" id="1798381"/>
    <lineage>
        <taxon>Bacteria</taxon>
        <taxon>Candidatus Gottesmaniibacteriota</taxon>
    </lineage>
</organism>
<dbReference type="InterPro" id="IPR000037">
    <property type="entry name" value="SsrA-bd_prot"/>
</dbReference>
<keyword evidence="2 3" id="KW-0694">RNA-binding</keyword>
<accession>A0A1F5ZZ94</accession>
<comment type="subcellular location">
    <subcellularLocation>
        <location evidence="3">Cytoplasm</location>
    </subcellularLocation>
    <text evidence="3">The tmRNA-SmpB complex associates with stalled 70S ribosomes.</text>
</comment>
<dbReference type="NCBIfam" id="NF003843">
    <property type="entry name" value="PRK05422.1"/>
    <property type="match status" value="1"/>
</dbReference>
<dbReference type="Proteomes" id="UP000177871">
    <property type="component" value="Unassembled WGS sequence"/>
</dbReference>
<evidence type="ECO:0000256" key="2">
    <source>
        <dbReference type="ARBA" id="ARBA00022884"/>
    </source>
</evidence>
<dbReference type="GO" id="GO:0003723">
    <property type="term" value="F:RNA binding"/>
    <property type="evidence" value="ECO:0007669"/>
    <property type="project" value="UniProtKB-UniRule"/>
</dbReference>
<comment type="function">
    <text evidence="3">Required for rescue of stalled ribosomes mediated by trans-translation. Binds to transfer-messenger RNA (tmRNA), required for stable association of tmRNA with ribosomes. tmRNA and SmpB together mimic tRNA shape, replacing the anticodon stem-loop with SmpB. tmRNA is encoded by the ssrA gene; the 2 termini fold to resemble tRNA(Ala) and it encodes a 'tag peptide', a short internal open reading frame. During trans-translation Ala-aminoacylated tmRNA acts like a tRNA, entering the A-site of stalled ribosomes, displacing the stalled mRNA. The ribosome then switches to translate the ORF on the tmRNA; the nascent peptide is terminated with the 'tag peptide' encoded by the tmRNA and targeted for degradation. The ribosome is freed to recommence translation, which seems to be the essential function of trans-translation.</text>
</comment>
<dbReference type="SUPFAM" id="SSF74982">
    <property type="entry name" value="Small protein B (SmpB)"/>
    <property type="match status" value="1"/>
</dbReference>
<dbReference type="InterPro" id="IPR020081">
    <property type="entry name" value="SsrA-bd_prot_CS"/>
</dbReference>
<dbReference type="AlphaFoldDB" id="A0A1F5ZZ94"/>
<name>A0A1F5ZZ94_9BACT</name>
<proteinExistence type="inferred from homology"/>
<dbReference type="Pfam" id="PF01668">
    <property type="entry name" value="SmpB"/>
    <property type="match status" value="1"/>
</dbReference>
<dbReference type="GO" id="GO:0070929">
    <property type="term" value="P:trans-translation"/>
    <property type="evidence" value="ECO:0007669"/>
    <property type="project" value="UniProtKB-UniRule"/>
</dbReference>
<dbReference type="HAMAP" id="MF_00023">
    <property type="entry name" value="SmpB"/>
    <property type="match status" value="1"/>
</dbReference>
<evidence type="ECO:0000313" key="4">
    <source>
        <dbReference type="EMBL" id="OGG17665.1"/>
    </source>
</evidence>
<keyword evidence="1 3" id="KW-0963">Cytoplasm</keyword>
<evidence type="ECO:0000313" key="5">
    <source>
        <dbReference type="Proteomes" id="UP000177871"/>
    </source>
</evidence>
<comment type="similarity">
    <text evidence="3">Belongs to the SmpB family.</text>
</comment>
<dbReference type="STRING" id="1798381.A2721_03090"/>
<dbReference type="Gene3D" id="2.40.280.10">
    <property type="match status" value="1"/>
</dbReference>
<sequence length="145" mass="16783">MRIDNRQARHNYEILEKFDAGIDLLGPEVKSVREGQVSLNEAFVHLRDGQAYLINAHIHPYQNSQETINPTRSRKLLLHKKEIISLTTKTATMGLTLVPLALYNKGNIFKIEIALARGKKKWDKRRELIKKTQEREIEQALRGKD</sequence>
<dbReference type="PANTHER" id="PTHR30308:SF2">
    <property type="entry name" value="SSRA-BINDING PROTEIN"/>
    <property type="match status" value="1"/>
</dbReference>
<evidence type="ECO:0000256" key="3">
    <source>
        <dbReference type="HAMAP-Rule" id="MF_00023"/>
    </source>
</evidence>
<dbReference type="PANTHER" id="PTHR30308">
    <property type="entry name" value="TMRNA-BINDING COMPONENT OF TRANS-TRANSLATION TAGGING COMPLEX"/>
    <property type="match status" value="1"/>
</dbReference>